<dbReference type="Proteomes" id="UP000308652">
    <property type="component" value="Unassembled WGS sequence"/>
</dbReference>
<dbReference type="STRING" id="68775.A0A5C3M7M9"/>
<dbReference type="PANTHER" id="PTHR43669">
    <property type="entry name" value="5-KETO-D-GLUCONATE 5-REDUCTASE"/>
    <property type="match status" value="1"/>
</dbReference>
<keyword evidence="2" id="KW-0521">NADP</keyword>
<gene>
    <name evidence="4" type="ORF">BDQ12DRAFT_770473</name>
</gene>
<dbReference type="Gene3D" id="3.40.50.720">
    <property type="entry name" value="NAD(P)-binding Rossmann-like Domain"/>
    <property type="match status" value="1"/>
</dbReference>
<reference evidence="4 5" key="1">
    <citation type="journal article" date="2019" name="Nat. Ecol. Evol.">
        <title>Megaphylogeny resolves global patterns of mushroom evolution.</title>
        <authorList>
            <person name="Varga T."/>
            <person name="Krizsan K."/>
            <person name="Foldi C."/>
            <person name="Dima B."/>
            <person name="Sanchez-Garcia M."/>
            <person name="Sanchez-Ramirez S."/>
            <person name="Szollosi G.J."/>
            <person name="Szarkandi J.G."/>
            <person name="Papp V."/>
            <person name="Albert L."/>
            <person name="Andreopoulos W."/>
            <person name="Angelini C."/>
            <person name="Antonin V."/>
            <person name="Barry K.W."/>
            <person name="Bougher N.L."/>
            <person name="Buchanan P."/>
            <person name="Buyck B."/>
            <person name="Bense V."/>
            <person name="Catcheside P."/>
            <person name="Chovatia M."/>
            <person name="Cooper J."/>
            <person name="Damon W."/>
            <person name="Desjardin D."/>
            <person name="Finy P."/>
            <person name="Geml J."/>
            <person name="Haridas S."/>
            <person name="Hughes K."/>
            <person name="Justo A."/>
            <person name="Karasinski D."/>
            <person name="Kautmanova I."/>
            <person name="Kiss B."/>
            <person name="Kocsube S."/>
            <person name="Kotiranta H."/>
            <person name="LaButti K.M."/>
            <person name="Lechner B.E."/>
            <person name="Liimatainen K."/>
            <person name="Lipzen A."/>
            <person name="Lukacs Z."/>
            <person name="Mihaltcheva S."/>
            <person name="Morgado L.N."/>
            <person name="Niskanen T."/>
            <person name="Noordeloos M.E."/>
            <person name="Ohm R.A."/>
            <person name="Ortiz-Santana B."/>
            <person name="Ovrebo C."/>
            <person name="Racz N."/>
            <person name="Riley R."/>
            <person name="Savchenko A."/>
            <person name="Shiryaev A."/>
            <person name="Soop K."/>
            <person name="Spirin V."/>
            <person name="Szebenyi C."/>
            <person name="Tomsovsky M."/>
            <person name="Tulloss R.E."/>
            <person name="Uehling J."/>
            <person name="Grigoriev I.V."/>
            <person name="Vagvolgyi C."/>
            <person name="Papp T."/>
            <person name="Martin F.M."/>
            <person name="Miettinen O."/>
            <person name="Hibbett D.S."/>
            <person name="Nagy L.G."/>
        </authorList>
    </citation>
    <scope>NUCLEOTIDE SEQUENCE [LARGE SCALE GENOMIC DNA]</scope>
    <source>
        <strain evidence="4 5">CBS 166.37</strain>
    </source>
</reference>
<keyword evidence="3" id="KW-0560">Oxidoreductase</keyword>
<dbReference type="InterPro" id="IPR002347">
    <property type="entry name" value="SDR_fam"/>
</dbReference>
<dbReference type="AlphaFoldDB" id="A0A5C3M7M9"/>
<sequence length="253" mass="26859">MAKTALITGASAGKFPIKCRTRIGRSTAIALSAAGWNVILTGRRQDALEESSIRCSNLTLVVAGEITNEKFVEELFSLAVERFGTFPMFNAGISSAQTPIENLSLDTFQQVLNVNLVGPFLCTREAVRIFKTQSPPGGRIINNGSLAAHVPRPHSFPYACSKHAISGLTKCTALDGRAYNITCTQIDIGNAHTDMAAGHTVGALQPDGRVVPEATFDVQHVADTIVHIASLPNDVAMLEVNIMAAGAPYVGRG</sequence>
<comment type="similarity">
    <text evidence="1">Belongs to the short-chain dehydrogenases/reductases (SDR) family.</text>
</comment>
<proteinExistence type="inferred from homology"/>
<organism evidence="4 5">
    <name type="scientific">Crucibulum laeve</name>
    <dbReference type="NCBI Taxonomy" id="68775"/>
    <lineage>
        <taxon>Eukaryota</taxon>
        <taxon>Fungi</taxon>
        <taxon>Dikarya</taxon>
        <taxon>Basidiomycota</taxon>
        <taxon>Agaricomycotina</taxon>
        <taxon>Agaricomycetes</taxon>
        <taxon>Agaricomycetidae</taxon>
        <taxon>Agaricales</taxon>
        <taxon>Agaricineae</taxon>
        <taxon>Nidulariaceae</taxon>
        <taxon>Crucibulum</taxon>
    </lineage>
</organism>
<dbReference type="OrthoDB" id="1933717at2759"/>
<dbReference type="Pfam" id="PF00106">
    <property type="entry name" value="adh_short"/>
    <property type="match status" value="1"/>
</dbReference>
<evidence type="ECO:0008006" key="6">
    <source>
        <dbReference type="Google" id="ProtNLM"/>
    </source>
</evidence>
<evidence type="ECO:0000256" key="3">
    <source>
        <dbReference type="ARBA" id="ARBA00023002"/>
    </source>
</evidence>
<accession>A0A5C3M7M9</accession>
<dbReference type="GO" id="GO:0016491">
    <property type="term" value="F:oxidoreductase activity"/>
    <property type="evidence" value="ECO:0007669"/>
    <property type="project" value="UniProtKB-KW"/>
</dbReference>
<evidence type="ECO:0000313" key="5">
    <source>
        <dbReference type="Proteomes" id="UP000308652"/>
    </source>
</evidence>
<dbReference type="InterPro" id="IPR036291">
    <property type="entry name" value="NAD(P)-bd_dom_sf"/>
</dbReference>
<dbReference type="InterPro" id="IPR020904">
    <property type="entry name" value="Sc_DH/Rdtase_CS"/>
</dbReference>
<dbReference type="PANTHER" id="PTHR43669:SF3">
    <property type="entry name" value="ALCOHOL DEHYDROGENASE, PUTATIVE (AFU_ORTHOLOGUE AFUA_3G03445)-RELATED"/>
    <property type="match status" value="1"/>
</dbReference>
<dbReference type="PROSITE" id="PS00061">
    <property type="entry name" value="ADH_SHORT"/>
    <property type="match status" value="1"/>
</dbReference>
<evidence type="ECO:0000313" key="4">
    <source>
        <dbReference type="EMBL" id="TFK40683.1"/>
    </source>
</evidence>
<dbReference type="PRINTS" id="PR00081">
    <property type="entry name" value="GDHRDH"/>
</dbReference>
<evidence type="ECO:0000256" key="2">
    <source>
        <dbReference type="ARBA" id="ARBA00022857"/>
    </source>
</evidence>
<dbReference type="CDD" id="cd05233">
    <property type="entry name" value="SDR_c"/>
    <property type="match status" value="1"/>
</dbReference>
<keyword evidence="5" id="KW-1185">Reference proteome</keyword>
<dbReference type="EMBL" id="ML213596">
    <property type="protein sequence ID" value="TFK40683.1"/>
    <property type="molecule type" value="Genomic_DNA"/>
</dbReference>
<evidence type="ECO:0000256" key="1">
    <source>
        <dbReference type="ARBA" id="ARBA00006484"/>
    </source>
</evidence>
<name>A0A5C3M7M9_9AGAR</name>
<protein>
    <recommendedName>
        <fullName evidence="6">Short-chain dehydrogenase/reductase SDR</fullName>
    </recommendedName>
</protein>
<dbReference type="SUPFAM" id="SSF51735">
    <property type="entry name" value="NAD(P)-binding Rossmann-fold domains"/>
    <property type="match status" value="1"/>
</dbReference>